<feature type="region of interest" description="Disordered" evidence="1">
    <location>
        <begin position="1"/>
        <end position="46"/>
    </location>
</feature>
<dbReference type="Proteomes" id="UP000054481">
    <property type="component" value="Unassembled WGS sequence"/>
</dbReference>
<dbReference type="AlphaFoldDB" id="A0A0F8A4E3"/>
<keyword evidence="3" id="KW-1185">Reference proteome</keyword>
<proteinExistence type="predicted"/>
<feature type="compositionally biased region" description="Low complexity" evidence="1">
    <location>
        <begin position="18"/>
        <end position="28"/>
    </location>
</feature>
<feature type="region of interest" description="Disordered" evidence="1">
    <location>
        <begin position="146"/>
        <end position="188"/>
    </location>
</feature>
<reference evidence="2 3" key="1">
    <citation type="journal article" date="2014" name="Genome Biol. Evol.">
        <title>Comparative genomics and transcriptomics analyses reveal divergent lifestyle features of nematode endoparasitic fungus Hirsutella minnesotensis.</title>
        <authorList>
            <person name="Lai Y."/>
            <person name="Liu K."/>
            <person name="Zhang X."/>
            <person name="Zhang X."/>
            <person name="Li K."/>
            <person name="Wang N."/>
            <person name="Shu C."/>
            <person name="Wu Y."/>
            <person name="Wang C."/>
            <person name="Bushley K.E."/>
            <person name="Xiang M."/>
            <person name="Liu X."/>
        </authorList>
    </citation>
    <scope>NUCLEOTIDE SEQUENCE [LARGE SCALE GENOMIC DNA]</scope>
    <source>
        <strain evidence="2 3">3608</strain>
    </source>
</reference>
<evidence type="ECO:0000313" key="3">
    <source>
        <dbReference type="Proteomes" id="UP000054481"/>
    </source>
</evidence>
<accession>A0A0F8A4E3</accession>
<dbReference type="EMBL" id="KQ030535">
    <property type="protein sequence ID" value="KJZ73429.1"/>
    <property type="molecule type" value="Genomic_DNA"/>
</dbReference>
<evidence type="ECO:0000256" key="1">
    <source>
        <dbReference type="SAM" id="MobiDB-lite"/>
    </source>
</evidence>
<gene>
    <name evidence="2" type="ORF">HIM_07223</name>
</gene>
<name>A0A0F8A4E3_9HYPO</name>
<protein>
    <submittedName>
        <fullName evidence="2">Uncharacterized protein</fullName>
    </submittedName>
</protein>
<sequence>MPLALELPSRPRAALEASTRSPTDSSDTSIHDPLNSRLVEQESRDGKWQRRLLVQPAACPRLPTPRPPARRKRLLCNACHPTATASWHHVRQSQWAQVETLPPLSALPRKSASDPSHHPVALCSPWTTLVLVPLASWQTRQAAAPLRAKSRRALRQGSRGHTGFLYRPGPSRRPSRKRRATISKRSSQSLNLKIARTANQGVAHALIPPLDPVTLPQRRGGCQSAHHAISIRRAFRAH</sequence>
<evidence type="ECO:0000313" key="2">
    <source>
        <dbReference type="EMBL" id="KJZ73429.1"/>
    </source>
</evidence>
<feature type="compositionally biased region" description="Basic residues" evidence="1">
    <location>
        <begin position="173"/>
        <end position="182"/>
    </location>
</feature>
<organism evidence="2 3">
    <name type="scientific">Hirsutella minnesotensis 3608</name>
    <dbReference type="NCBI Taxonomy" id="1043627"/>
    <lineage>
        <taxon>Eukaryota</taxon>
        <taxon>Fungi</taxon>
        <taxon>Dikarya</taxon>
        <taxon>Ascomycota</taxon>
        <taxon>Pezizomycotina</taxon>
        <taxon>Sordariomycetes</taxon>
        <taxon>Hypocreomycetidae</taxon>
        <taxon>Hypocreales</taxon>
        <taxon>Ophiocordycipitaceae</taxon>
        <taxon>Hirsutella</taxon>
    </lineage>
</organism>